<dbReference type="SUPFAM" id="SSF48452">
    <property type="entry name" value="TPR-like"/>
    <property type="match status" value="1"/>
</dbReference>
<keyword evidence="1" id="KW-0175">Coiled coil</keyword>
<reference evidence="2" key="1">
    <citation type="submission" date="2023-06" db="EMBL/GenBank/DDBJ databases">
        <title>Genomic analysis of the entomopathogenic nematode Steinernema hermaphroditum.</title>
        <authorList>
            <person name="Schwarz E.M."/>
            <person name="Heppert J.K."/>
            <person name="Baniya A."/>
            <person name="Schwartz H.T."/>
            <person name="Tan C.-H."/>
            <person name="Antoshechkin I."/>
            <person name="Sternberg P.W."/>
            <person name="Goodrich-Blair H."/>
            <person name="Dillman A.R."/>
        </authorList>
    </citation>
    <scope>NUCLEOTIDE SEQUENCE</scope>
    <source>
        <strain evidence="2">PS9179</strain>
        <tissue evidence="2">Whole animal</tissue>
    </source>
</reference>
<dbReference type="Proteomes" id="UP001175271">
    <property type="component" value="Unassembled WGS sequence"/>
</dbReference>
<feature type="coiled-coil region" evidence="1">
    <location>
        <begin position="239"/>
        <end position="266"/>
    </location>
</feature>
<protein>
    <submittedName>
        <fullName evidence="2">Uncharacterized protein</fullName>
    </submittedName>
</protein>
<dbReference type="GO" id="GO:0006396">
    <property type="term" value="P:RNA processing"/>
    <property type="evidence" value="ECO:0007669"/>
    <property type="project" value="InterPro"/>
</dbReference>
<dbReference type="EMBL" id="JAUCMV010000001">
    <property type="protein sequence ID" value="KAK0423512.1"/>
    <property type="molecule type" value="Genomic_DNA"/>
</dbReference>
<organism evidence="2 3">
    <name type="scientific">Steinernema hermaphroditum</name>
    <dbReference type="NCBI Taxonomy" id="289476"/>
    <lineage>
        <taxon>Eukaryota</taxon>
        <taxon>Metazoa</taxon>
        <taxon>Ecdysozoa</taxon>
        <taxon>Nematoda</taxon>
        <taxon>Chromadorea</taxon>
        <taxon>Rhabditida</taxon>
        <taxon>Tylenchina</taxon>
        <taxon>Panagrolaimomorpha</taxon>
        <taxon>Strongyloidoidea</taxon>
        <taxon>Steinernematidae</taxon>
        <taxon>Steinernema</taxon>
    </lineage>
</organism>
<comment type="caution">
    <text evidence="2">The sequence shown here is derived from an EMBL/GenBank/DDBJ whole genome shotgun (WGS) entry which is preliminary data.</text>
</comment>
<sequence length="271" mass="30663">MAFTEAERAAIFADVEEGGKDEAELKEAIQLIEDELDKGDPSSIQDAFELALSAHPAVILLWLKYLHWLDDSLRIPSQSVEVYERAALVNPMSSEIMQLALIAYERAGESPDRIEDMWEAAKNSIAEPDWGASLFTTYIFLLKRRVVQSGSEDFSIVGEAFEDGCTFLSHSHQFNFPARDIVRDILTTGGSTQPKVAIEAISYERHFGRDMIRCRNMLYQLVNSVTENAFLLFDYFIQFEREEGTLEDLEKALAEFLNEESATEVAVNAMR</sequence>
<keyword evidence="3" id="KW-1185">Reference proteome</keyword>
<evidence type="ECO:0000256" key="1">
    <source>
        <dbReference type="SAM" id="Coils"/>
    </source>
</evidence>
<evidence type="ECO:0000313" key="2">
    <source>
        <dbReference type="EMBL" id="KAK0423512.1"/>
    </source>
</evidence>
<name>A0AA39M776_9BILA</name>
<dbReference type="SMART" id="SM00386">
    <property type="entry name" value="HAT"/>
    <property type="match status" value="4"/>
</dbReference>
<dbReference type="AlphaFoldDB" id="A0AA39M776"/>
<accession>A0AA39M776</accession>
<dbReference type="InterPro" id="IPR011990">
    <property type="entry name" value="TPR-like_helical_dom_sf"/>
</dbReference>
<gene>
    <name evidence="2" type="ORF">QR680_008182</name>
</gene>
<proteinExistence type="predicted"/>
<dbReference type="Gene3D" id="1.25.40.10">
    <property type="entry name" value="Tetratricopeptide repeat domain"/>
    <property type="match status" value="1"/>
</dbReference>
<dbReference type="InterPro" id="IPR003107">
    <property type="entry name" value="HAT"/>
</dbReference>
<evidence type="ECO:0000313" key="3">
    <source>
        <dbReference type="Proteomes" id="UP001175271"/>
    </source>
</evidence>